<feature type="domain" description="Glycosyltransferase subfamily 4-like N-terminal" evidence="2">
    <location>
        <begin position="15"/>
        <end position="168"/>
    </location>
</feature>
<sequence length="378" mass="41008">MTRPRLAILAPFKAWGGIERKIMILCHEFLALGVQPQLILTRGGVVPYPDELPKEVEIVDLGSGGKLDSVMKLTRFLKHERPAALLTAKDHSAKVAILSRILSRTDVPIFVKITNTLSFTLRRPMKRRSARWLYGYADRLIAVSGGVRDDLIENFGIPPEKVQVIYNPTVTPSIAERKTHPVDHPWLQGDGPPVIIGVGRLTPQKDFPMLIRAFAKVRQQREARLIILGDGPLHDELITCAREAGVGDDVDLPGYVSDPIPYLARGSLFALSSRYEGLANVLIEALAAGLPAVATDCPSGPMEILQAGRIGPLVTVGDADALAQAMLDTLDNPPTQETLARGLDRFRSDKVALQYLQVMGIKSSGVQAAGNGLSGSVE</sequence>
<gene>
    <name evidence="3" type="ORF">J2T57_001059</name>
</gene>
<dbReference type="EMBL" id="JALJXV010000002">
    <property type="protein sequence ID" value="MCP1673960.1"/>
    <property type="molecule type" value="Genomic_DNA"/>
</dbReference>
<dbReference type="Proteomes" id="UP001205843">
    <property type="component" value="Unassembled WGS sequence"/>
</dbReference>
<accession>A0AAE3G1A6</accession>
<dbReference type="InterPro" id="IPR001296">
    <property type="entry name" value="Glyco_trans_1"/>
</dbReference>
<feature type="domain" description="Glycosyl transferase family 1" evidence="1">
    <location>
        <begin position="190"/>
        <end position="339"/>
    </location>
</feature>
<keyword evidence="4" id="KW-1185">Reference proteome</keyword>
<comment type="caution">
    <text evidence="3">The sequence shown here is derived from an EMBL/GenBank/DDBJ whole genome shotgun (WGS) entry which is preliminary data.</text>
</comment>
<dbReference type="Pfam" id="PF13439">
    <property type="entry name" value="Glyco_transf_4"/>
    <property type="match status" value="1"/>
</dbReference>
<dbReference type="GO" id="GO:0016757">
    <property type="term" value="F:glycosyltransferase activity"/>
    <property type="evidence" value="ECO:0007669"/>
    <property type="project" value="UniProtKB-ARBA"/>
</dbReference>
<dbReference type="PANTHER" id="PTHR12526:SF630">
    <property type="entry name" value="GLYCOSYLTRANSFERASE"/>
    <property type="match status" value="1"/>
</dbReference>
<organism evidence="3 4">
    <name type="scientific">Natronocella acetinitrilica</name>
    <dbReference type="NCBI Taxonomy" id="414046"/>
    <lineage>
        <taxon>Bacteria</taxon>
        <taxon>Pseudomonadati</taxon>
        <taxon>Pseudomonadota</taxon>
        <taxon>Gammaproteobacteria</taxon>
        <taxon>Chromatiales</taxon>
        <taxon>Ectothiorhodospiraceae</taxon>
        <taxon>Natronocella</taxon>
    </lineage>
</organism>
<dbReference type="CDD" id="cd03811">
    <property type="entry name" value="GT4_GT28_WabH-like"/>
    <property type="match status" value="1"/>
</dbReference>
<dbReference type="InterPro" id="IPR028098">
    <property type="entry name" value="Glyco_trans_4-like_N"/>
</dbReference>
<dbReference type="AlphaFoldDB" id="A0AAE3G1A6"/>
<evidence type="ECO:0000313" key="4">
    <source>
        <dbReference type="Proteomes" id="UP001205843"/>
    </source>
</evidence>
<name>A0AAE3G1A6_9GAMM</name>
<evidence type="ECO:0000313" key="3">
    <source>
        <dbReference type="EMBL" id="MCP1673960.1"/>
    </source>
</evidence>
<dbReference type="SUPFAM" id="SSF53756">
    <property type="entry name" value="UDP-Glycosyltransferase/glycogen phosphorylase"/>
    <property type="match status" value="1"/>
</dbReference>
<dbReference type="Pfam" id="PF00534">
    <property type="entry name" value="Glycos_transf_1"/>
    <property type="match status" value="1"/>
</dbReference>
<proteinExistence type="predicted"/>
<evidence type="ECO:0000259" key="2">
    <source>
        <dbReference type="Pfam" id="PF13439"/>
    </source>
</evidence>
<reference evidence="3" key="1">
    <citation type="submission" date="2022-03" db="EMBL/GenBank/DDBJ databases">
        <title>Genomic Encyclopedia of Type Strains, Phase III (KMG-III): the genomes of soil and plant-associated and newly described type strains.</title>
        <authorList>
            <person name="Whitman W."/>
        </authorList>
    </citation>
    <scope>NUCLEOTIDE SEQUENCE</scope>
    <source>
        <strain evidence="3">ANL 6-2</strain>
    </source>
</reference>
<dbReference type="Gene3D" id="3.40.50.2000">
    <property type="entry name" value="Glycogen Phosphorylase B"/>
    <property type="match status" value="2"/>
</dbReference>
<dbReference type="PANTHER" id="PTHR12526">
    <property type="entry name" value="GLYCOSYLTRANSFERASE"/>
    <property type="match status" value="1"/>
</dbReference>
<evidence type="ECO:0000259" key="1">
    <source>
        <dbReference type="Pfam" id="PF00534"/>
    </source>
</evidence>
<protein>
    <submittedName>
        <fullName evidence="3">Glycosyltransferase involved in cell wall biosynthesis</fullName>
    </submittedName>
</protein>